<comment type="similarity">
    <text evidence="4">Belongs to the Nudix hydrolase family.</text>
</comment>
<name>A0A8J4STQ3_9TREM</name>
<evidence type="ECO:0000256" key="8">
    <source>
        <dbReference type="ARBA" id="ARBA00023242"/>
    </source>
</evidence>
<dbReference type="InterPro" id="IPR015797">
    <property type="entry name" value="NUDIX_hydrolase-like_dom_sf"/>
</dbReference>
<proteinExistence type="inferred from homology"/>
<dbReference type="Gene3D" id="3.90.79.10">
    <property type="entry name" value="Nucleoside Triphosphate Pyrophosphohydrolase"/>
    <property type="match status" value="1"/>
</dbReference>
<dbReference type="InterPro" id="IPR020084">
    <property type="entry name" value="NUDIX_hydrolase_CS"/>
</dbReference>
<reference evidence="12" key="1">
    <citation type="submission" date="2019-05" db="EMBL/GenBank/DDBJ databases">
        <title>Annotation for the trematode Paragonimus heterotremus.</title>
        <authorList>
            <person name="Choi Y.-J."/>
        </authorList>
    </citation>
    <scope>NUCLEOTIDE SEQUENCE</scope>
    <source>
        <strain evidence="12">LC</strain>
    </source>
</reference>
<dbReference type="Pfam" id="PF00293">
    <property type="entry name" value="NUDIX"/>
    <property type="match status" value="1"/>
</dbReference>
<dbReference type="PANTHER" id="PTHR13994">
    <property type="entry name" value="NUDIX HYDROLASE RELATED"/>
    <property type="match status" value="1"/>
</dbReference>
<evidence type="ECO:0000256" key="1">
    <source>
        <dbReference type="ARBA" id="ARBA00004123"/>
    </source>
</evidence>
<dbReference type="GO" id="GO:0005739">
    <property type="term" value="C:mitochondrion"/>
    <property type="evidence" value="ECO:0007669"/>
    <property type="project" value="UniProtKB-SubCell"/>
</dbReference>
<evidence type="ECO:0000256" key="7">
    <source>
        <dbReference type="ARBA" id="ARBA00023128"/>
    </source>
</evidence>
<dbReference type="PROSITE" id="PS51462">
    <property type="entry name" value="NUDIX"/>
    <property type="match status" value="1"/>
</dbReference>
<keyword evidence="13" id="KW-1185">Reference proteome</keyword>
<dbReference type="InterPro" id="IPR000086">
    <property type="entry name" value="NUDIX_hydrolase_dom"/>
</dbReference>
<comment type="subcellular location">
    <subcellularLocation>
        <location evidence="3">Cytoplasm</location>
    </subcellularLocation>
    <subcellularLocation>
        <location evidence="2">Mitochondrion</location>
    </subcellularLocation>
    <subcellularLocation>
        <location evidence="1">Nucleus</location>
    </subcellularLocation>
</comment>
<dbReference type="EMBL" id="LUCH01005762">
    <property type="protein sequence ID" value="KAF5397796.1"/>
    <property type="molecule type" value="Genomic_DNA"/>
</dbReference>
<dbReference type="SUPFAM" id="SSF55811">
    <property type="entry name" value="Nudix"/>
    <property type="match status" value="1"/>
</dbReference>
<dbReference type="Proteomes" id="UP000748531">
    <property type="component" value="Unassembled WGS sequence"/>
</dbReference>
<evidence type="ECO:0000256" key="6">
    <source>
        <dbReference type="ARBA" id="ARBA00022801"/>
    </source>
</evidence>
<dbReference type="PROSITE" id="PS00893">
    <property type="entry name" value="NUDIX_BOX"/>
    <property type="match status" value="1"/>
</dbReference>
<comment type="function">
    <text evidence="9">May contribute to the regulation of cell proliferation.</text>
</comment>
<dbReference type="InterPro" id="IPR040618">
    <property type="entry name" value="Pre-Nudix"/>
</dbReference>
<feature type="domain" description="Nudix hydrolase" evidence="11">
    <location>
        <begin position="124"/>
        <end position="260"/>
    </location>
</feature>
<evidence type="ECO:0000259" key="11">
    <source>
        <dbReference type="PROSITE" id="PS51462"/>
    </source>
</evidence>
<dbReference type="FunFam" id="3.90.79.10:FF:000027">
    <property type="entry name" value="nucleoside diphosphate-linked moiety X motif 6"/>
    <property type="match status" value="1"/>
</dbReference>
<evidence type="ECO:0000313" key="13">
    <source>
        <dbReference type="Proteomes" id="UP000748531"/>
    </source>
</evidence>
<keyword evidence="5" id="KW-0963">Cytoplasm</keyword>
<evidence type="ECO:0000256" key="10">
    <source>
        <dbReference type="ARBA" id="ARBA00068898"/>
    </source>
</evidence>
<evidence type="ECO:0000313" key="12">
    <source>
        <dbReference type="EMBL" id="KAF5397796.1"/>
    </source>
</evidence>
<evidence type="ECO:0000256" key="9">
    <source>
        <dbReference type="ARBA" id="ARBA00057091"/>
    </source>
</evidence>
<evidence type="ECO:0000256" key="5">
    <source>
        <dbReference type="ARBA" id="ARBA00022490"/>
    </source>
</evidence>
<sequence>MRLYSPLRVLESRRLSLLGVILRCFSFTNLGKLDKYGGLHVELCKKTLPDSELLHKLVQLSSSSNPSVTAVWVNLTLHEFHLIPLLCAPLPNGPELTFHHATGLSATLFRWLGGEPCKIPEFATHQVGVAGVVISNDFTHVLMVREKRGSAFRGWKFPTGLSHLGEDLSDVVVREVREETGVSAQFTGILAIRQQHDHPGAFGRSDLLAICRLQLVNQSTNLPPIEMCHKELSDCAWITLTKLLSACVHSVITDLDAQFLSSPEQLHITTLTHEIVRLITASSPVELRPYRLESIKQGYWYDLYLPRPWFRKPN</sequence>
<dbReference type="PRINTS" id="PR01356">
    <property type="entry name" value="GFGPROTEIN"/>
</dbReference>
<dbReference type="GO" id="GO:0005634">
    <property type="term" value="C:nucleus"/>
    <property type="evidence" value="ECO:0007669"/>
    <property type="project" value="UniProtKB-SubCell"/>
</dbReference>
<dbReference type="Gene3D" id="3.40.630.30">
    <property type="match status" value="1"/>
</dbReference>
<evidence type="ECO:0000256" key="2">
    <source>
        <dbReference type="ARBA" id="ARBA00004173"/>
    </source>
</evidence>
<dbReference type="InterPro" id="IPR003293">
    <property type="entry name" value="Nudix_hydrolase6-like"/>
</dbReference>
<dbReference type="GO" id="GO:0051287">
    <property type="term" value="F:NAD binding"/>
    <property type="evidence" value="ECO:0007669"/>
    <property type="project" value="TreeGrafter"/>
</dbReference>
<dbReference type="GO" id="GO:0035529">
    <property type="term" value="F:NADH pyrophosphatase activity"/>
    <property type="evidence" value="ECO:0007669"/>
    <property type="project" value="TreeGrafter"/>
</dbReference>
<gene>
    <name evidence="12" type="ORF">PHET_09226</name>
</gene>
<dbReference type="Pfam" id="PF18290">
    <property type="entry name" value="Nudix_hydro"/>
    <property type="match status" value="1"/>
</dbReference>
<protein>
    <recommendedName>
        <fullName evidence="10">Nucleoside diphosphate-linked moiety X motif 6</fullName>
    </recommendedName>
</protein>
<evidence type="ECO:0000256" key="3">
    <source>
        <dbReference type="ARBA" id="ARBA00004496"/>
    </source>
</evidence>
<evidence type="ECO:0000256" key="4">
    <source>
        <dbReference type="ARBA" id="ARBA00005582"/>
    </source>
</evidence>
<organism evidence="12 13">
    <name type="scientific">Paragonimus heterotremus</name>
    <dbReference type="NCBI Taxonomy" id="100268"/>
    <lineage>
        <taxon>Eukaryota</taxon>
        <taxon>Metazoa</taxon>
        <taxon>Spiralia</taxon>
        <taxon>Lophotrochozoa</taxon>
        <taxon>Platyhelminthes</taxon>
        <taxon>Trematoda</taxon>
        <taxon>Digenea</taxon>
        <taxon>Plagiorchiida</taxon>
        <taxon>Troglotremata</taxon>
        <taxon>Troglotrematidae</taxon>
        <taxon>Paragonimus</taxon>
    </lineage>
</organism>
<dbReference type="GO" id="GO:0047631">
    <property type="term" value="F:ADP-ribose diphosphatase activity"/>
    <property type="evidence" value="ECO:0007669"/>
    <property type="project" value="TreeGrafter"/>
</dbReference>
<keyword evidence="6" id="KW-0378">Hydrolase</keyword>
<dbReference type="OrthoDB" id="447842at2759"/>
<dbReference type="PANTHER" id="PTHR13994:SF46">
    <property type="entry name" value="NUCLEOSIDE DIPHOSPHATE-LINKED MOIETY X MOTIF 6"/>
    <property type="match status" value="1"/>
</dbReference>
<accession>A0A8J4STQ3</accession>
<dbReference type="AlphaFoldDB" id="A0A8J4STQ3"/>
<keyword evidence="8" id="KW-0539">Nucleus</keyword>
<comment type="caution">
    <text evidence="12">The sequence shown here is derived from an EMBL/GenBank/DDBJ whole genome shotgun (WGS) entry which is preliminary data.</text>
</comment>
<keyword evidence="7" id="KW-0496">Mitochondrion</keyword>